<proteinExistence type="predicted"/>
<evidence type="ECO:0000313" key="1">
    <source>
        <dbReference type="EMBL" id="OZG60404.1"/>
    </source>
</evidence>
<dbReference type="InterPro" id="IPR025503">
    <property type="entry name" value="DUF4391"/>
</dbReference>
<dbReference type="AlphaFoldDB" id="A0A261FMM4"/>
<evidence type="ECO:0000313" key="2">
    <source>
        <dbReference type="Proteomes" id="UP000216871"/>
    </source>
</evidence>
<sequence>MTVTAAQVAHCGSVSALSLGLPISTAIPVAKGTLPKAAVVGRTPISAKLKQRLTNDIESITLLSLMRAANTGLELGRLIPEVLVIGLKLTGKAGSVPVEVIELIASQRKSGIVFACVREVPFEGGTREECAFAVRRAQPGRAGHMPNYQVYTGEWLPAGECQLEIAGGTIDELWMSLCSQTILGTPEVADLDARITRHAQIAKLEADIDKLARDHQRAKNPAQRNELYAKLHKAKTQLAQLREG</sequence>
<dbReference type="Proteomes" id="UP000216871">
    <property type="component" value="Unassembled WGS sequence"/>
</dbReference>
<dbReference type="EMBL" id="MWWW01000008">
    <property type="protein sequence ID" value="OZG60404.1"/>
    <property type="molecule type" value="Genomic_DNA"/>
</dbReference>
<keyword evidence="2" id="KW-1185">Reference proteome</keyword>
<name>A0A261FMM4_9BIFI</name>
<dbReference type="Pfam" id="PF14335">
    <property type="entry name" value="DUF4391"/>
    <property type="match status" value="1"/>
</dbReference>
<protein>
    <submittedName>
        <fullName evidence="1">Tmp1</fullName>
    </submittedName>
</protein>
<dbReference type="OrthoDB" id="3237262at2"/>
<reference evidence="1 2" key="1">
    <citation type="journal article" date="2017" name="BMC Genomics">
        <title>Comparative genomic and phylogenomic analyses of the Bifidobacteriaceae family.</title>
        <authorList>
            <person name="Lugli G.A."/>
            <person name="Milani C."/>
            <person name="Turroni F."/>
            <person name="Duranti S."/>
            <person name="Mancabelli L."/>
            <person name="Mangifesta M."/>
            <person name="Ferrario C."/>
            <person name="Modesto M."/>
            <person name="Mattarelli P."/>
            <person name="Jiri K."/>
            <person name="van Sinderen D."/>
            <person name="Ventura M."/>
        </authorList>
    </citation>
    <scope>NUCLEOTIDE SEQUENCE [LARGE SCALE GENOMIC DNA]</scope>
    <source>
        <strain evidence="1 2">DSM 100196</strain>
    </source>
</reference>
<dbReference type="RefSeq" id="WP_094667334.1">
    <property type="nucleotide sequence ID" value="NZ_MWWW01000008.1"/>
</dbReference>
<comment type="caution">
    <text evidence="1">The sequence shown here is derived from an EMBL/GenBank/DDBJ whole genome shotgun (WGS) entry which is preliminary data.</text>
</comment>
<organism evidence="1 2">
    <name type="scientific">Bifidobacterium myosotis</name>
    <dbReference type="NCBI Taxonomy" id="1630166"/>
    <lineage>
        <taxon>Bacteria</taxon>
        <taxon>Bacillati</taxon>
        <taxon>Actinomycetota</taxon>
        <taxon>Actinomycetes</taxon>
        <taxon>Bifidobacteriales</taxon>
        <taxon>Bifidobacteriaceae</taxon>
        <taxon>Bifidobacterium</taxon>
    </lineage>
</organism>
<accession>A0A261FMM4</accession>
<gene>
    <name evidence="1" type="ORF">BMYO_0865</name>
</gene>